<protein>
    <recommendedName>
        <fullName evidence="4">F-box domain-containing protein</fullName>
    </recommendedName>
</protein>
<organism evidence="2 3">
    <name type="scientific">Colletotrichum asianum</name>
    <dbReference type="NCBI Taxonomy" id="702518"/>
    <lineage>
        <taxon>Eukaryota</taxon>
        <taxon>Fungi</taxon>
        <taxon>Dikarya</taxon>
        <taxon>Ascomycota</taxon>
        <taxon>Pezizomycotina</taxon>
        <taxon>Sordariomycetes</taxon>
        <taxon>Hypocreomycetidae</taxon>
        <taxon>Glomerellales</taxon>
        <taxon>Glomerellaceae</taxon>
        <taxon>Colletotrichum</taxon>
        <taxon>Colletotrichum gloeosporioides species complex</taxon>
    </lineage>
</organism>
<dbReference type="OrthoDB" id="4816929at2759"/>
<sequence>MRRPGMLSQSPSNNHIHDDDIHGDDASGDFRYDHISDSDLLALEAAVNFKNHIGLNHHSCRSNKGTPKRPPYASAPSQLISLPAEIILEILRALPSDDRLRKVNVTPENRATLHRLPTRRTLVALSLTCRALRQLSQIQLFSEIYLTNGKPTALLLRSLIEEPHFCTYVRRLLLGFAVDHEHESRVGLRAIYENVNVNEIPRPHLEVLERCGIKDQWTVKDSGVAVVESFETFIGLMLSLTTRLEYLSLGFNERDRAHIGGELWGSPSGIERFLSAFPRIRSGFSGDQTDALSPTACEHSYELLTNLRHLEVHGNVHSSCYWTKEICNRFPPFPLPSLLILSTIKTFTSYSDSSEWCYLDDLESTAPMALEELSLYGEFKNGSALSHLLKRCSSLKKLEVVLEYPRRRSGNNSIPHSETNSISTVIPTACQNLRTLILRTNGNRRLFSEDEPDDCWLSNMTKLVNLRTDVPCLFRSSIDMAIAVLSDRLPPNLVDLALYDMWYKDSRYHATNLQSMWALGGSELLPLKKVHGITEPFAEMLFRLCSSRLAGNFPNLRKVAVQSPIFEVDTGLASRSLTEAFEAAGMQFEVIPFEPASAS</sequence>
<accession>A0A8H3WUJ2</accession>
<comment type="caution">
    <text evidence="2">The sequence shown here is derived from an EMBL/GenBank/DDBJ whole genome shotgun (WGS) entry which is preliminary data.</text>
</comment>
<gene>
    <name evidence="2" type="ORF">GQ607_000617</name>
</gene>
<dbReference type="SUPFAM" id="SSF52047">
    <property type="entry name" value="RNI-like"/>
    <property type="match status" value="1"/>
</dbReference>
<evidence type="ECO:0000313" key="2">
    <source>
        <dbReference type="EMBL" id="KAF0332601.1"/>
    </source>
</evidence>
<keyword evidence="3" id="KW-1185">Reference proteome</keyword>
<dbReference type="Proteomes" id="UP000434172">
    <property type="component" value="Unassembled WGS sequence"/>
</dbReference>
<name>A0A8H3WUJ2_9PEZI</name>
<evidence type="ECO:0008006" key="4">
    <source>
        <dbReference type="Google" id="ProtNLM"/>
    </source>
</evidence>
<dbReference type="EMBL" id="WOWK01000001">
    <property type="protein sequence ID" value="KAF0332601.1"/>
    <property type="molecule type" value="Genomic_DNA"/>
</dbReference>
<feature type="region of interest" description="Disordered" evidence="1">
    <location>
        <begin position="1"/>
        <end position="22"/>
    </location>
</feature>
<dbReference type="AlphaFoldDB" id="A0A8H3WUJ2"/>
<reference evidence="2 3" key="1">
    <citation type="submission" date="2019-12" db="EMBL/GenBank/DDBJ databases">
        <title>A genome sequence resource for the geographically widespread anthracnose pathogen Colletotrichum asianum.</title>
        <authorList>
            <person name="Meng Y."/>
        </authorList>
    </citation>
    <scope>NUCLEOTIDE SEQUENCE [LARGE SCALE GENOMIC DNA]</scope>
    <source>
        <strain evidence="2 3">ICMP 18580</strain>
    </source>
</reference>
<evidence type="ECO:0000256" key="1">
    <source>
        <dbReference type="SAM" id="MobiDB-lite"/>
    </source>
</evidence>
<evidence type="ECO:0000313" key="3">
    <source>
        <dbReference type="Proteomes" id="UP000434172"/>
    </source>
</evidence>
<dbReference type="InterPro" id="IPR032675">
    <property type="entry name" value="LRR_dom_sf"/>
</dbReference>
<dbReference type="Gene3D" id="3.80.10.10">
    <property type="entry name" value="Ribonuclease Inhibitor"/>
    <property type="match status" value="1"/>
</dbReference>
<proteinExistence type="predicted"/>